<dbReference type="InterPro" id="IPR003661">
    <property type="entry name" value="HisK_dim/P_dom"/>
</dbReference>
<dbReference type="Pfam" id="PF02518">
    <property type="entry name" value="HATPase_c"/>
    <property type="match status" value="1"/>
</dbReference>
<dbReference type="PRINTS" id="PR00344">
    <property type="entry name" value="BCTRLSENSOR"/>
</dbReference>
<evidence type="ECO:0000256" key="1">
    <source>
        <dbReference type="ARBA" id="ARBA00000085"/>
    </source>
</evidence>
<dbReference type="SUPFAM" id="SSF55874">
    <property type="entry name" value="ATPase domain of HSP90 chaperone/DNA topoisomerase II/histidine kinase"/>
    <property type="match status" value="1"/>
</dbReference>
<proteinExistence type="predicted"/>
<dbReference type="EC" id="2.7.13.3" evidence="3"/>
<dbReference type="OrthoDB" id="567977at2"/>
<dbReference type="Proteomes" id="UP000467236">
    <property type="component" value="Chromosome"/>
</dbReference>
<keyword evidence="5" id="KW-0808">Transferase</keyword>
<dbReference type="CDD" id="cd00082">
    <property type="entry name" value="HisKA"/>
    <property type="match status" value="1"/>
</dbReference>
<dbReference type="InterPro" id="IPR003594">
    <property type="entry name" value="HATPase_dom"/>
</dbReference>
<dbReference type="Gene3D" id="1.10.287.130">
    <property type="match status" value="1"/>
</dbReference>
<dbReference type="PROSITE" id="PS50109">
    <property type="entry name" value="HIS_KIN"/>
    <property type="match status" value="1"/>
</dbReference>
<evidence type="ECO:0000313" key="10">
    <source>
        <dbReference type="Proteomes" id="UP000467236"/>
    </source>
</evidence>
<feature type="transmembrane region" description="Helical" evidence="7">
    <location>
        <begin position="55"/>
        <end position="75"/>
    </location>
</feature>
<keyword evidence="4" id="KW-0597">Phosphoprotein</keyword>
<dbReference type="PANTHER" id="PTHR43065">
    <property type="entry name" value="SENSOR HISTIDINE KINASE"/>
    <property type="match status" value="1"/>
</dbReference>
<organism evidence="9 10">
    <name type="scientific">Mycobacterium shinjukuense</name>
    <dbReference type="NCBI Taxonomy" id="398694"/>
    <lineage>
        <taxon>Bacteria</taxon>
        <taxon>Bacillati</taxon>
        <taxon>Actinomycetota</taxon>
        <taxon>Actinomycetes</taxon>
        <taxon>Mycobacteriales</taxon>
        <taxon>Mycobacteriaceae</taxon>
        <taxon>Mycobacterium</taxon>
    </lineage>
</organism>
<evidence type="ECO:0000256" key="3">
    <source>
        <dbReference type="ARBA" id="ARBA00012438"/>
    </source>
</evidence>
<comment type="subcellular location">
    <subcellularLocation>
        <location evidence="2">Cell membrane</location>
    </subcellularLocation>
</comment>
<dbReference type="Gene3D" id="3.30.565.10">
    <property type="entry name" value="Histidine kinase-like ATPase, C-terminal domain"/>
    <property type="match status" value="1"/>
</dbReference>
<reference evidence="9 10" key="1">
    <citation type="journal article" date="2019" name="Emerg. Microbes Infect.">
        <title>Comprehensive subspecies identification of 175 nontuberculous mycobacteria species based on 7547 genomic profiles.</title>
        <authorList>
            <person name="Matsumoto Y."/>
            <person name="Kinjo T."/>
            <person name="Motooka D."/>
            <person name="Nabeya D."/>
            <person name="Jung N."/>
            <person name="Uechi K."/>
            <person name="Horii T."/>
            <person name="Iida T."/>
            <person name="Fujita J."/>
            <person name="Nakamura S."/>
        </authorList>
    </citation>
    <scope>NUCLEOTIDE SEQUENCE [LARGE SCALE GENOMIC DNA]</scope>
    <source>
        <strain evidence="9 10">JCM 14233</strain>
    </source>
</reference>
<feature type="domain" description="Histidine kinase" evidence="8">
    <location>
        <begin position="167"/>
        <end position="397"/>
    </location>
</feature>
<dbReference type="InterPro" id="IPR005467">
    <property type="entry name" value="His_kinase_dom"/>
</dbReference>
<dbReference type="SMART" id="SM00387">
    <property type="entry name" value="HATPase_c"/>
    <property type="match status" value="1"/>
</dbReference>
<dbReference type="PANTHER" id="PTHR43065:SF42">
    <property type="entry name" value="TWO-COMPONENT SENSOR PPRA"/>
    <property type="match status" value="1"/>
</dbReference>
<evidence type="ECO:0000259" key="8">
    <source>
        <dbReference type="PROSITE" id="PS50109"/>
    </source>
</evidence>
<dbReference type="GO" id="GO:0000155">
    <property type="term" value="F:phosphorelay sensor kinase activity"/>
    <property type="evidence" value="ECO:0007669"/>
    <property type="project" value="InterPro"/>
</dbReference>
<comment type="catalytic activity">
    <reaction evidence="1">
        <text>ATP + protein L-histidine = ADP + protein N-phospho-L-histidine.</text>
        <dbReference type="EC" id="2.7.13.3"/>
    </reaction>
</comment>
<keyword evidence="7" id="KW-0812">Transmembrane</keyword>
<dbReference type="AlphaFoldDB" id="A0A7I7MVF7"/>
<keyword evidence="6" id="KW-0902">Two-component regulatory system</keyword>
<dbReference type="SUPFAM" id="SSF47384">
    <property type="entry name" value="Homodimeric domain of signal transducing histidine kinase"/>
    <property type="match status" value="1"/>
</dbReference>
<evidence type="ECO:0000256" key="2">
    <source>
        <dbReference type="ARBA" id="ARBA00004236"/>
    </source>
</evidence>
<keyword evidence="7" id="KW-1133">Transmembrane helix</keyword>
<keyword evidence="10" id="KW-1185">Reference proteome</keyword>
<dbReference type="InterPro" id="IPR004358">
    <property type="entry name" value="Sig_transdc_His_kin-like_C"/>
</dbReference>
<gene>
    <name evidence="9" type="ORF">MSHI_40870</name>
</gene>
<protein>
    <recommendedName>
        <fullName evidence="3">histidine kinase</fullName>
        <ecNumber evidence="3">2.7.13.3</ecNumber>
    </recommendedName>
</protein>
<evidence type="ECO:0000256" key="7">
    <source>
        <dbReference type="SAM" id="Phobius"/>
    </source>
</evidence>
<dbReference type="InterPro" id="IPR036097">
    <property type="entry name" value="HisK_dim/P_sf"/>
</dbReference>
<name>A0A7I7MVF7_9MYCO</name>
<dbReference type="InterPro" id="IPR036890">
    <property type="entry name" value="HATPase_C_sf"/>
</dbReference>
<dbReference type="EMBL" id="AP022575">
    <property type="protein sequence ID" value="BBX76181.1"/>
    <property type="molecule type" value="Genomic_DNA"/>
</dbReference>
<evidence type="ECO:0000256" key="6">
    <source>
        <dbReference type="ARBA" id="ARBA00023012"/>
    </source>
</evidence>
<sequence length="432" mass="46486">MEPEDRALEVRPPWPTRKVFWNLAAAMIGFGLVVGVVAASGVVVLGAAAGQGVRAPVFAVGVCAGIVGVSLNYLLVSRVVRRRLRVLSARLTEAQREIAASAGAESWEPLADRYALPVDSDDEFGQAMASFNYLVSSLDSSQMAERALRHRLVDQAKLAALATLTAGVAHETKNPLNFVVNFAELNLELCAELRAALPGESEALISDIETNLNYIRRHAERALAVMATMLQVGRSNVGDAQPCRVNQIVEESVGIAEHSWRINRREGRCAIHVELDSDDPVVRGFEGDLVQVIVNLVMNGLEAASSVPDRTGEVRISVQHDDDSAVVVVVDNGPGIDQETLCHIFEPFFTTKYRKGGTGLGLFICRDIIDNRHHGTLGASSRPGAGASFVVKLPLDHASAKTAARAAIDRTGERPISWWLDKPTGGLQAHGD</sequence>
<dbReference type="RefSeq" id="WP_142272114.1">
    <property type="nucleotide sequence ID" value="NZ_AP022575.1"/>
</dbReference>
<keyword evidence="5" id="KW-0418">Kinase</keyword>
<feature type="transmembrane region" description="Helical" evidence="7">
    <location>
        <begin position="20"/>
        <end position="49"/>
    </location>
</feature>
<keyword evidence="7" id="KW-0472">Membrane</keyword>
<dbReference type="GO" id="GO:0005886">
    <property type="term" value="C:plasma membrane"/>
    <property type="evidence" value="ECO:0007669"/>
    <property type="project" value="UniProtKB-SubCell"/>
</dbReference>
<dbReference type="KEGG" id="mshj:MSHI_40870"/>
<evidence type="ECO:0000256" key="5">
    <source>
        <dbReference type="ARBA" id="ARBA00022777"/>
    </source>
</evidence>
<evidence type="ECO:0000313" key="9">
    <source>
        <dbReference type="EMBL" id="BBX76181.1"/>
    </source>
</evidence>
<evidence type="ECO:0000256" key="4">
    <source>
        <dbReference type="ARBA" id="ARBA00022553"/>
    </source>
</evidence>
<accession>A0A7I7MVF7</accession>